<organism evidence="2 3">
    <name type="scientific">Zizania palustris</name>
    <name type="common">Northern wild rice</name>
    <dbReference type="NCBI Taxonomy" id="103762"/>
    <lineage>
        <taxon>Eukaryota</taxon>
        <taxon>Viridiplantae</taxon>
        <taxon>Streptophyta</taxon>
        <taxon>Embryophyta</taxon>
        <taxon>Tracheophyta</taxon>
        <taxon>Spermatophyta</taxon>
        <taxon>Magnoliopsida</taxon>
        <taxon>Liliopsida</taxon>
        <taxon>Poales</taxon>
        <taxon>Poaceae</taxon>
        <taxon>BOP clade</taxon>
        <taxon>Oryzoideae</taxon>
        <taxon>Oryzeae</taxon>
        <taxon>Zizaniinae</taxon>
        <taxon>Zizania</taxon>
    </lineage>
</organism>
<protein>
    <submittedName>
        <fullName evidence="2">Uncharacterized protein</fullName>
    </submittedName>
</protein>
<name>A0A8J5W3S7_ZIZPA</name>
<gene>
    <name evidence="2" type="ORF">GUJ93_ZPchr0006g43396</name>
</gene>
<dbReference type="AlphaFoldDB" id="A0A8J5W3S7"/>
<reference evidence="2" key="1">
    <citation type="journal article" date="2021" name="bioRxiv">
        <title>Whole Genome Assembly and Annotation of Northern Wild Rice, Zizania palustris L., Supports a Whole Genome Duplication in the Zizania Genus.</title>
        <authorList>
            <person name="Haas M."/>
            <person name="Kono T."/>
            <person name="Macchietto M."/>
            <person name="Millas R."/>
            <person name="McGilp L."/>
            <person name="Shao M."/>
            <person name="Duquette J."/>
            <person name="Hirsch C.N."/>
            <person name="Kimball J."/>
        </authorList>
    </citation>
    <scope>NUCLEOTIDE SEQUENCE</scope>
    <source>
        <tissue evidence="2">Fresh leaf tissue</tissue>
    </source>
</reference>
<evidence type="ECO:0000256" key="1">
    <source>
        <dbReference type="SAM" id="MobiDB-lite"/>
    </source>
</evidence>
<reference evidence="2" key="2">
    <citation type="submission" date="2021-02" db="EMBL/GenBank/DDBJ databases">
        <authorList>
            <person name="Kimball J.A."/>
            <person name="Haas M.W."/>
            <person name="Macchietto M."/>
            <person name="Kono T."/>
            <person name="Duquette J."/>
            <person name="Shao M."/>
        </authorList>
    </citation>
    <scope>NUCLEOTIDE SEQUENCE</scope>
    <source>
        <tissue evidence="2">Fresh leaf tissue</tissue>
    </source>
</reference>
<sequence length="102" mass="10999">MGVAQIRRREARSCAEWCAATRAWCTSSAARSCAARRAGAAGREHDELLWAAHGELLWAAHDEALCGVDRLGASFVRGGHVQSRREGRGGEERKKAAAGRRG</sequence>
<evidence type="ECO:0000313" key="3">
    <source>
        <dbReference type="Proteomes" id="UP000729402"/>
    </source>
</evidence>
<feature type="compositionally biased region" description="Basic and acidic residues" evidence="1">
    <location>
        <begin position="83"/>
        <end position="95"/>
    </location>
</feature>
<dbReference type="Proteomes" id="UP000729402">
    <property type="component" value="Unassembled WGS sequence"/>
</dbReference>
<accession>A0A8J5W3S7</accession>
<evidence type="ECO:0000313" key="2">
    <source>
        <dbReference type="EMBL" id="KAG8076728.1"/>
    </source>
</evidence>
<keyword evidence="3" id="KW-1185">Reference proteome</keyword>
<feature type="region of interest" description="Disordered" evidence="1">
    <location>
        <begin position="80"/>
        <end position="102"/>
    </location>
</feature>
<comment type="caution">
    <text evidence="2">The sequence shown here is derived from an EMBL/GenBank/DDBJ whole genome shotgun (WGS) entry which is preliminary data.</text>
</comment>
<proteinExistence type="predicted"/>
<dbReference type="EMBL" id="JAAALK010000283">
    <property type="protein sequence ID" value="KAG8076728.1"/>
    <property type="molecule type" value="Genomic_DNA"/>
</dbReference>